<feature type="domain" description="HTH cro/C1-type" evidence="5">
    <location>
        <begin position="134"/>
        <end position="188"/>
    </location>
</feature>
<dbReference type="InterPro" id="IPR059051">
    <property type="entry name" value="MTH_967_PDDEXK"/>
</dbReference>
<dbReference type="InterPro" id="IPR001387">
    <property type="entry name" value="Cro/C1-type_HTH"/>
</dbReference>
<dbReference type="Gene3D" id="1.10.260.40">
    <property type="entry name" value="lambda repressor-like DNA-binding domains"/>
    <property type="match status" value="1"/>
</dbReference>
<protein>
    <recommendedName>
        <fullName evidence="4">Putative HTH-type transcriptional regulatory protein ENO77_02220</fullName>
    </recommendedName>
</protein>
<evidence type="ECO:0000259" key="5">
    <source>
        <dbReference type="PROSITE" id="PS50943"/>
    </source>
</evidence>
<keyword evidence="1 4" id="KW-0805">Transcription regulation</keyword>
<sequence>MKTENDLTQSIESKLKALNAEILHKVGYPRHGKKLLDYIARKDREVAFVKSIQNVNTLGTIFKELKRLSCFLNVNALVIADKFNDEPMLDGVLHIRDRVGVVKIDTLNGITKGDKVYVYEYKGMYYVKIDGEKLRGLRIRKGYGLRELARTVGASIKALQMYEEGLIDMSIEKAYRFMELFAEEFEEVLKEVDIFRDRIIDPHTHRRSTVPKEDEDKQKLLEAMSCQGAEAEAFNHLPSDIIVNKDGIRIFMTIIDNNIDAESAITKAKENRAFSRLLDGIATNIVKDSVPSELVKEIENYGTTLKYETITRGGLKLERELF</sequence>
<dbReference type="CDD" id="cd00093">
    <property type="entry name" value="HTH_XRE"/>
    <property type="match status" value="1"/>
</dbReference>
<dbReference type="SMART" id="SM00530">
    <property type="entry name" value="HTH_XRE"/>
    <property type="match status" value="1"/>
</dbReference>
<comment type="caution">
    <text evidence="6">The sequence shown here is derived from an EMBL/GenBank/DDBJ whole genome shotgun (WGS) entry which is preliminary data.</text>
</comment>
<gene>
    <name evidence="6" type="ORF">ENO77_02220</name>
</gene>
<evidence type="ECO:0000313" key="6">
    <source>
        <dbReference type="EMBL" id="HEW52974.1"/>
    </source>
</evidence>
<dbReference type="EMBL" id="DSGT01000006">
    <property type="protein sequence ID" value="HEW52974.1"/>
    <property type="molecule type" value="Genomic_DNA"/>
</dbReference>
<dbReference type="InterPro" id="IPR020886">
    <property type="entry name" value="MTH_967-like"/>
</dbReference>
<dbReference type="HAMAP" id="MF_00584">
    <property type="entry name" value="HTH_type_cro_C1"/>
    <property type="match status" value="1"/>
</dbReference>
<proteinExistence type="inferred from homology"/>
<dbReference type="AlphaFoldDB" id="A0A7C2VB32"/>
<dbReference type="SUPFAM" id="SSF47413">
    <property type="entry name" value="lambda repressor-like DNA-binding domains"/>
    <property type="match status" value="1"/>
</dbReference>
<organism evidence="6">
    <name type="scientific">Ignisphaera aggregans</name>
    <dbReference type="NCBI Taxonomy" id="334771"/>
    <lineage>
        <taxon>Archaea</taxon>
        <taxon>Thermoproteota</taxon>
        <taxon>Thermoprotei</taxon>
        <taxon>Desulfurococcales</taxon>
        <taxon>Desulfurococcaceae</taxon>
        <taxon>Ignisphaera</taxon>
    </lineage>
</organism>
<evidence type="ECO:0000256" key="2">
    <source>
        <dbReference type="ARBA" id="ARBA00023125"/>
    </source>
</evidence>
<evidence type="ECO:0000256" key="1">
    <source>
        <dbReference type="ARBA" id="ARBA00023015"/>
    </source>
</evidence>
<dbReference type="Pfam" id="PF26553">
    <property type="entry name" value="PDDEXK_19"/>
    <property type="match status" value="1"/>
</dbReference>
<keyword evidence="3 4" id="KW-0804">Transcription</keyword>
<dbReference type="GO" id="GO:0003700">
    <property type="term" value="F:DNA-binding transcription factor activity"/>
    <property type="evidence" value="ECO:0007669"/>
    <property type="project" value="UniProtKB-UniRule"/>
</dbReference>
<accession>A0A7C2VB32</accession>
<name>A0A7C2VB32_9CREN</name>
<reference evidence="6" key="1">
    <citation type="journal article" date="2020" name="mSystems">
        <title>Genome- and Community-Level Interaction Insights into Carbon Utilization and Element Cycling Functions of Hydrothermarchaeota in Hydrothermal Sediment.</title>
        <authorList>
            <person name="Zhou Z."/>
            <person name="Liu Y."/>
            <person name="Xu W."/>
            <person name="Pan J."/>
            <person name="Luo Z.H."/>
            <person name="Li M."/>
        </authorList>
    </citation>
    <scope>NUCLEOTIDE SEQUENCE [LARGE SCALE GENOMIC DNA]</scope>
    <source>
        <strain evidence="6">SpSt-16</strain>
    </source>
</reference>
<dbReference type="GO" id="GO:0003677">
    <property type="term" value="F:DNA binding"/>
    <property type="evidence" value="ECO:0007669"/>
    <property type="project" value="UniProtKB-KW"/>
</dbReference>
<keyword evidence="2 4" id="KW-0238">DNA-binding</keyword>
<evidence type="ECO:0000256" key="4">
    <source>
        <dbReference type="HAMAP-Rule" id="MF_00584"/>
    </source>
</evidence>
<evidence type="ECO:0000256" key="3">
    <source>
        <dbReference type="ARBA" id="ARBA00023163"/>
    </source>
</evidence>
<dbReference type="PROSITE" id="PS50943">
    <property type="entry name" value="HTH_CROC1"/>
    <property type="match status" value="1"/>
</dbReference>
<dbReference type="InterPro" id="IPR010982">
    <property type="entry name" value="Lambda_DNA-bd_dom_sf"/>
</dbReference>